<evidence type="ECO:0000313" key="3">
    <source>
        <dbReference type="Proteomes" id="UP000292452"/>
    </source>
</evidence>
<sequence>MEDFGYPNAERILQEKKIKLIRGDGHLLLAECGNSSQRIKIWTRDGDFCFQANAKTAFVTMEVPKVFALETASRPISADLTAGAQKETVNVTKEGRQDGYQSVGEGSKGAETTLVELRVTG</sequence>
<proteinExistence type="predicted"/>
<keyword evidence="3" id="KW-1185">Reference proteome</keyword>
<reference evidence="2 3" key="1">
    <citation type="submission" date="2019-02" db="EMBL/GenBank/DDBJ databases">
        <title>Draft Genome Sequence of Streptomyces sp. AM-2504, identified by 16S rRNA comparative analysis as a Streptomyces Kasugaensis strain.</title>
        <authorList>
            <person name="Napolioni V."/>
            <person name="Giuliodori A.M."/>
            <person name="Spurio R."/>
            <person name="Fabbretti A."/>
        </authorList>
    </citation>
    <scope>NUCLEOTIDE SEQUENCE [LARGE SCALE GENOMIC DNA]</scope>
    <source>
        <strain evidence="2 3">AM-2504</strain>
    </source>
</reference>
<dbReference type="Proteomes" id="UP000292452">
    <property type="component" value="Unassembled WGS sequence"/>
</dbReference>
<dbReference type="AlphaFoldDB" id="A0A4Q9I1R5"/>
<feature type="region of interest" description="Disordered" evidence="1">
    <location>
        <begin position="85"/>
        <end position="112"/>
    </location>
</feature>
<evidence type="ECO:0000313" key="2">
    <source>
        <dbReference type="EMBL" id="TBO61606.1"/>
    </source>
</evidence>
<accession>A0A4Q9I1R5</accession>
<gene>
    <name evidence="2" type="ORF">EYS09_00450</name>
</gene>
<evidence type="ECO:0000256" key="1">
    <source>
        <dbReference type="SAM" id="MobiDB-lite"/>
    </source>
</evidence>
<dbReference type="EMBL" id="SIXH01000002">
    <property type="protein sequence ID" value="TBO61606.1"/>
    <property type="molecule type" value="Genomic_DNA"/>
</dbReference>
<organism evidence="2 3">
    <name type="scientific">Streptomyces kasugaensis</name>
    <dbReference type="NCBI Taxonomy" id="1946"/>
    <lineage>
        <taxon>Bacteria</taxon>
        <taxon>Bacillati</taxon>
        <taxon>Actinomycetota</taxon>
        <taxon>Actinomycetes</taxon>
        <taxon>Kitasatosporales</taxon>
        <taxon>Streptomycetaceae</taxon>
        <taxon>Streptomyces</taxon>
    </lineage>
</organism>
<comment type="caution">
    <text evidence="2">The sequence shown here is derived from an EMBL/GenBank/DDBJ whole genome shotgun (WGS) entry which is preliminary data.</text>
</comment>
<protein>
    <submittedName>
        <fullName evidence="2">Uncharacterized protein</fullName>
    </submittedName>
</protein>
<name>A0A4Q9I1R5_STRKA</name>